<evidence type="ECO:0000256" key="1">
    <source>
        <dbReference type="SAM" id="MobiDB-lite"/>
    </source>
</evidence>
<proteinExistence type="predicted"/>
<feature type="compositionally biased region" description="Polar residues" evidence="1">
    <location>
        <begin position="1"/>
        <end position="11"/>
    </location>
</feature>
<feature type="compositionally biased region" description="Basic residues" evidence="1">
    <location>
        <begin position="97"/>
        <end position="106"/>
    </location>
</feature>
<dbReference type="OrthoDB" id="2019031at2759"/>
<protein>
    <recommendedName>
        <fullName evidence="2">RNA-editing substrate-binding complex 6 protein domain-containing protein</fullName>
    </recommendedName>
</protein>
<feature type="compositionally biased region" description="Polar residues" evidence="1">
    <location>
        <begin position="150"/>
        <end position="159"/>
    </location>
</feature>
<organism evidence="4 6">
    <name type="scientific">Perkinsus olseni</name>
    <name type="common">Perkinsus atlanticus</name>
    <dbReference type="NCBI Taxonomy" id="32597"/>
    <lineage>
        <taxon>Eukaryota</taxon>
        <taxon>Sar</taxon>
        <taxon>Alveolata</taxon>
        <taxon>Perkinsozoa</taxon>
        <taxon>Perkinsea</taxon>
        <taxon>Perkinsida</taxon>
        <taxon>Perkinsidae</taxon>
        <taxon>Perkinsus</taxon>
    </lineage>
</organism>
<dbReference type="EMBL" id="JABANN010000537">
    <property type="protein sequence ID" value="KAF4657155.1"/>
    <property type="molecule type" value="Genomic_DNA"/>
</dbReference>
<dbReference type="GO" id="GO:0044528">
    <property type="term" value="P:regulation of mitochondrial mRNA stability"/>
    <property type="evidence" value="ECO:0007669"/>
    <property type="project" value="TreeGrafter"/>
</dbReference>
<feature type="compositionally biased region" description="Low complexity" evidence="1">
    <location>
        <begin position="73"/>
        <end position="82"/>
    </location>
</feature>
<dbReference type="InterPro" id="IPR016024">
    <property type="entry name" value="ARM-type_fold"/>
</dbReference>
<gene>
    <name evidence="4" type="ORF">FOL46_007524</name>
    <name evidence="3" type="ORF">FOZ61_008255</name>
</gene>
<dbReference type="EMBL" id="JABAHT010000536">
    <property type="protein sequence ID" value="KAF4654447.1"/>
    <property type="molecule type" value="Genomic_DNA"/>
</dbReference>
<feature type="compositionally biased region" description="Polar residues" evidence="1">
    <location>
        <begin position="109"/>
        <end position="119"/>
    </location>
</feature>
<sequence length="1114" mass="120966">MPTTTPSTSVKGCSRPISPLLPEPPFITAVTSTTPTAAATSGVDPTSSPTSIISSSPSCGWGGAGRGRGRAGGVNVNSGGNSLHPYDRGMGGDEAHHRQHHHHRYYRQTSPATRLQPSSHVAFPSTTRHHQQQQDSSTHQRKADGAAAEQHQNSGNSKRVQMAIQQRIMQAANMYRDPCRTIAEILSVFDEFQRDGVEFNEIHTSTALHRLATAITKSGGGGSRPNDGCGGGGSANPTNASVMATYVTSDARFVRLVERARVLLPGATTRAVSNITWALSKLNYTDEGILDIVTEYMLTNLESFDTQGVSNCLYAFGLLRCSSGDRRRLLLDRLCEHIPPRLNEFKPQEISNCVYALARLGHRHDNFLAVVASYIPGCIQNFKAQEMSNVAYSYALLSYRSDPLFQSVADEMITRGMARCRSQDISNTLYAFAKVNFKCDDLCREVCENMIARLHEFNMQGISNTMFALGGLGYRHEAFLNAIADHVVGRLCSLDQFSQYSTPQDFANTLVAFSKLSLRHDPLLDAFGSIMCHRLNAFKSQEIASVVHAYGILGYVHTAFFIEVVQGILSSPTLCYNNNGMLCCPGKQQQLQQVASSYSDASPTISIASRTSNIFGPSSVPRLRDFKPGDIALIVYSFGLLLWEPPQQSNVEYFMTAVCSHVSSNPEKYRVSALTNIALALGRLQHRNVACLEAICAALQCESTVPGSLHKGEYHLTTQLTSLDVCNFICALGLLSYRDEDVLRRLCSRLSDQLVHLTMCKCASSDGASVAWCDHPGHLNAAGGVWEGLGRDSGSPERILMAAQRCSVGSTAPRMSPSISPMYSGSTVAAGNRGSSPITRASIVSSASSSSRCSMSICNDLSMLPLCDEVLQALYKLSYSPPAALILAVCQFMQVPTSKLPDLTSQALVALLTAFHWSLSEVLDKPCGTDQHRHPQLTLPPTPSMSTDRESLVAVLRSTSFSTIVRLAASEMQTRIHDLEIADVLAVLRSFASIMSAEEVDAINNEGILRGVQEWLTPRIHTFKPEEISALLEILEKFGPDSAPLATLTPRRERALLPSGLTDTPPTNGGAVSGDLQGSVLFADENEPIVNAKDSAPGYTPRMHLTPGRGYPMW</sequence>
<feature type="domain" description="RNA-editing substrate-binding complex 6 protein" evidence="2">
    <location>
        <begin position="348"/>
        <end position="489"/>
    </location>
</feature>
<reference evidence="5 6" key="1">
    <citation type="submission" date="2020-04" db="EMBL/GenBank/DDBJ databases">
        <title>Perkinsus olseni comparative genomics.</title>
        <authorList>
            <person name="Bogema D.R."/>
        </authorList>
    </citation>
    <scope>NUCLEOTIDE SEQUENCE [LARGE SCALE GENOMIC DNA]</scope>
    <source>
        <strain evidence="3">ATCC PRA-179</strain>
        <strain evidence="4">ATCC PRA-31</strain>
    </source>
</reference>
<evidence type="ECO:0000313" key="3">
    <source>
        <dbReference type="EMBL" id="KAF4654447.1"/>
    </source>
</evidence>
<dbReference type="GO" id="GO:0003723">
    <property type="term" value="F:RNA binding"/>
    <property type="evidence" value="ECO:0007669"/>
    <property type="project" value="TreeGrafter"/>
</dbReference>
<dbReference type="GO" id="GO:0035770">
    <property type="term" value="C:ribonucleoprotein granule"/>
    <property type="evidence" value="ECO:0007669"/>
    <property type="project" value="TreeGrafter"/>
</dbReference>
<dbReference type="AlphaFoldDB" id="A0A7J6LD44"/>
<evidence type="ECO:0000259" key="2">
    <source>
        <dbReference type="Pfam" id="PF26188"/>
    </source>
</evidence>
<dbReference type="InterPro" id="IPR050870">
    <property type="entry name" value="FAST_kinase"/>
</dbReference>
<evidence type="ECO:0000313" key="5">
    <source>
        <dbReference type="Proteomes" id="UP000570595"/>
    </source>
</evidence>
<accession>A0A7J6LD44</accession>
<dbReference type="SUPFAM" id="SSF48371">
    <property type="entry name" value="ARM repeat"/>
    <property type="match status" value="1"/>
</dbReference>
<dbReference type="GO" id="GO:0000963">
    <property type="term" value="P:mitochondrial RNA processing"/>
    <property type="evidence" value="ECO:0007669"/>
    <property type="project" value="TreeGrafter"/>
</dbReference>
<feature type="compositionally biased region" description="Basic and acidic residues" evidence="1">
    <location>
        <begin position="85"/>
        <end position="96"/>
    </location>
</feature>
<dbReference type="GO" id="GO:0005759">
    <property type="term" value="C:mitochondrial matrix"/>
    <property type="evidence" value="ECO:0007669"/>
    <property type="project" value="TreeGrafter"/>
</dbReference>
<dbReference type="Proteomes" id="UP000570595">
    <property type="component" value="Unassembled WGS sequence"/>
</dbReference>
<evidence type="ECO:0000313" key="4">
    <source>
        <dbReference type="EMBL" id="KAF4657155.1"/>
    </source>
</evidence>
<feature type="region of interest" description="Disordered" evidence="1">
    <location>
        <begin position="1"/>
        <end position="161"/>
    </location>
</feature>
<dbReference type="Proteomes" id="UP000572268">
    <property type="component" value="Unassembled WGS sequence"/>
</dbReference>
<dbReference type="Pfam" id="PF26188">
    <property type="entry name" value="RESC6"/>
    <property type="match status" value="1"/>
</dbReference>
<feature type="compositionally biased region" description="Low complexity" evidence="1">
    <location>
        <begin position="28"/>
        <end position="58"/>
    </location>
</feature>
<dbReference type="PANTHER" id="PTHR21228">
    <property type="entry name" value="FAST LEU-RICH DOMAIN-CONTAINING"/>
    <property type="match status" value="1"/>
</dbReference>
<comment type="caution">
    <text evidence="4">The sequence shown here is derived from an EMBL/GenBank/DDBJ whole genome shotgun (WGS) entry which is preliminary data.</text>
</comment>
<feature type="compositionally biased region" description="Gly residues" evidence="1">
    <location>
        <begin position="60"/>
        <end position="72"/>
    </location>
</feature>
<name>A0A7J6LD44_PEROL</name>
<dbReference type="InterPro" id="IPR058917">
    <property type="entry name" value="RESC6_dom"/>
</dbReference>
<dbReference type="PANTHER" id="PTHR21228:SF40">
    <property type="entry name" value="LD45607P"/>
    <property type="match status" value="1"/>
</dbReference>
<evidence type="ECO:0000313" key="6">
    <source>
        <dbReference type="Proteomes" id="UP000572268"/>
    </source>
</evidence>